<feature type="domain" description="CCHC-type" evidence="5">
    <location>
        <begin position="235"/>
        <end position="248"/>
    </location>
</feature>
<name>A0A6L2JFR1_TANCI</name>
<dbReference type="Pfam" id="PF17919">
    <property type="entry name" value="RT_RNaseH_2"/>
    <property type="match status" value="1"/>
</dbReference>
<dbReference type="Pfam" id="PF24626">
    <property type="entry name" value="SH3_Tf2-1"/>
    <property type="match status" value="1"/>
</dbReference>
<gene>
    <name evidence="6" type="ORF">Tci_007558</name>
</gene>
<dbReference type="SUPFAM" id="SSF53098">
    <property type="entry name" value="Ribonuclease H-like"/>
    <property type="match status" value="1"/>
</dbReference>
<dbReference type="GO" id="GO:0008233">
    <property type="term" value="F:peptidase activity"/>
    <property type="evidence" value="ECO:0007669"/>
    <property type="project" value="UniProtKB-KW"/>
</dbReference>
<dbReference type="InterPro" id="IPR056924">
    <property type="entry name" value="SH3_Tf2-1"/>
</dbReference>
<keyword evidence="2" id="KW-0238">DNA-binding</keyword>
<keyword evidence="3" id="KW-0863">Zinc-finger</keyword>
<dbReference type="InterPro" id="IPR043502">
    <property type="entry name" value="DNA/RNA_pol_sf"/>
</dbReference>
<dbReference type="AlphaFoldDB" id="A0A6L2JFR1"/>
<dbReference type="InterPro" id="IPR012337">
    <property type="entry name" value="RNaseH-like_sf"/>
</dbReference>
<dbReference type="InterPro" id="IPR036875">
    <property type="entry name" value="Znf_CCHC_sf"/>
</dbReference>
<dbReference type="InterPro" id="IPR021109">
    <property type="entry name" value="Peptidase_aspartic_dom_sf"/>
</dbReference>
<keyword evidence="1" id="KW-0378">Hydrolase</keyword>
<reference evidence="6" key="1">
    <citation type="journal article" date="2019" name="Sci. Rep.">
        <title>Draft genome of Tanacetum cinerariifolium, the natural source of mosquito coil.</title>
        <authorList>
            <person name="Yamashiro T."/>
            <person name="Shiraishi A."/>
            <person name="Satake H."/>
            <person name="Nakayama K."/>
        </authorList>
    </citation>
    <scope>NUCLEOTIDE SEQUENCE</scope>
</reference>
<feature type="domain" description="CCHC-type" evidence="5">
    <location>
        <begin position="200"/>
        <end position="215"/>
    </location>
</feature>
<keyword evidence="1" id="KW-0645">Protease</keyword>
<dbReference type="GO" id="GO:0006508">
    <property type="term" value="P:proteolysis"/>
    <property type="evidence" value="ECO:0007669"/>
    <property type="project" value="UniProtKB-KW"/>
</dbReference>
<dbReference type="SUPFAM" id="SSF57756">
    <property type="entry name" value="Retrovirus zinc finger-like domains"/>
    <property type="match status" value="1"/>
</dbReference>
<evidence type="ECO:0000256" key="4">
    <source>
        <dbReference type="SAM" id="MobiDB-lite"/>
    </source>
</evidence>
<feature type="compositionally biased region" description="Low complexity" evidence="4">
    <location>
        <begin position="266"/>
        <end position="275"/>
    </location>
</feature>
<dbReference type="InterPro" id="IPR001878">
    <property type="entry name" value="Znf_CCHC"/>
</dbReference>
<evidence type="ECO:0000256" key="2">
    <source>
        <dbReference type="ARBA" id="ARBA00023125"/>
    </source>
</evidence>
<dbReference type="Pfam" id="PF08284">
    <property type="entry name" value="RVP_2"/>
    <property type="match status" value="1"/>
</dbReference>
<dbReference type="PROSITE" id="PS50158">
    <property type="entry name" value="ZF_CCHC"/>
    <property type="match status" value="2"/>
</dbReference>
<evidence type="ECO:0000313" key="6">
    <source>
        <dbReference type="EMBL" id="GEU35580.1"/>
    </source>
</evidence>
<dbReference type="GO" id="GO:0003677">
    <property type="term" value="F:DNA binding"/>
    <property type="evidence" value="ECO:0007669"/>
    <property type="project" value="UniProtKB-KW"/>
</dbReference>
<evidence type="ECO:0000256" key="1">
    <source>
        <dbReference type="ARBA" id="ARBA00022670"/>
    </source>
</evidence>
<dbReference type="Gene3D" id="4.10.60.10">
    <property type="entry name" value="Zinc finger, CCHC-type"/>
    <property type="match status" value="1"/>
</dbReference>
<dbReference type="Gene3D" id="3.30.420.10">
    <property type="entry name" value="Ribonuclease H-like superfamily/Ribonuclease H"/>
    <property type="match status" value="1"/>
</dbReference>
<feature type="region of interest" description="Disordered" evidence="4">
    <location>
        <begin position="15"/>
        <end position="53"/>
    </location>
</feature>
<feature type="compositionally biased region" description="Gly residues" evidence="4">
    <location>
        <begin position="31"/>
        <end position="53"/>
    </location>
</feature>
<feature type="region of interest" description="Disordered" evidence="4">
    <location>
        <begin position="255"/>
        <end position="286"/>
    </location>
</feature>
<evidence type="ECO:0000256" key="3">
    <source>
        <dbReference type="PROSITE-ProRule" id="PRU00047"/>
    </source>
</evidence>
<organism evidence="6">
    <name type="scientific">Tanacetum cinerariifolium</name>
    <name type="common">Dalmatian daisy</name>
    <name type="synonym">Chrysanthemum cinerariifolium</name>
    <dbReference type="NCBI Taxonomy" id="118510"/>
    <lineage>
        <taxon>Eukaryota</taxon>
        <taxon>Viridiplantae</taxon>
        <taxon>Streptophyta</taxon>
        <taxon>Embryophyta</taxon>
        <taxon>Tracheophyta</taxon>
        <taxon>Spermatophyta</taxon>
        <taxon>Magnoliopsida</taxon>
        <taxon>eudicotyledons</taxon>
        <taxon>Gunneridae</taxon>
        <taxon>Pentapetalae</taxon>
        <taxon>asterids</taxon>
        <taxon>campanulids</taxon>
        <taxon>Asterales</taxon>
        <taxon>Asteraceae</taxon>
        <taxon>Asteroideae</taxon>
        <taxon>Anthemideae</taxon>
        <taxon>Anthemidinae</taxon>
        <taxon>Tanacetum</taxon>
    </lineage>
</organism>
<comment type="caution">
    <text evidence="6">The sequence shown here is derived from an EMBL/GenBank/DDBJ whole genome shotgun (WGS) entry which is preliminary data.</text>
</comment>
<dbReference type="SMART" id="SM00343">
    <property type="entry name" value="ZnF_C2HC"/>
    <property type="match status" value="2"/>
</dbReference>
<dbReference type="EMBL" id="BKCJ010000707">
    <property type="protein sequence ID" value="GEU35580.1"/>
    <property type="molecule type" value="Genomic_DNA"/>
</dbReference>
<keyword evidence="3" id="KW-0862">Zinc</keyword>
<dbReference type="PANTHER" id="PTHR45835:SF103">
    <property type="entry name" value="RNA-DIRECTED DNA POLYMERASE"/>
    <property type="match status" value="1"/>
</dbReference>
<dbReference type="GO" id="GO:0008270">
    <property type="term" value="F:zinc ion binding"/>
    <property type="evidence" value="ECO:0007669"/>
    <property type="project" value="UniProtKB-KW"/>
</dbReference>
<accession>A0A6L2JFR1</accession>
<proteinExistence type="predicted"/>
<dbReference type="InterPro" id="IPR041577">
    <property type="entry name" value="RT_RNaseH_2"/>
</dbReference>
<sequence length="807" mass="91966">MARALGARDTAINLKPLIGGGGEQEEVNRSGGNGNRRNGNGGANGNSNRNGGGNGHNFRDLMLVFKECTYQDFLKCQPLSFNGIEGVVGLTRWFEKMETVFHISNCPENNQVKMVPNEEEKVERFMGDLPDNIQGNVIAAEPTKLQDTIRIANNLMDQKLKGYNVERVYTAENNEKKGYVESLPYCNKCKLHHARPYTMRCRNCKRVGHMTRDCKVAVTLNAQRALVGNQPGIVCYECGRLRHFRKDCLKLRNQNHGNQTRDKNGNKTGNQTGGNDATTRGYTIKRGGANPDSNVVTKLGSFDVIIGMDWLAKYHALIVCDEKVIRIPYRDEKSVKFDSGEKAEVAFQLLKQKLCSTSILALPEEIENFVVYCNASHKGLGTVLMQKEKKELNMRQRRWLELLSDYEGDIRYHPGKANVVADALSQNERCKTKEENFINKDLHGMINKLEPRADETLCLNNQSWISRFGDLRALIMHESYKSNKCLTCAKVKVEYQKPSSLLVQPEILQWKRENITMDFVTKLLKMATGQDIIWVIVDRLTKFAHFLPMREDDTLEKLTRQYLKEEVLRHEVPIDGQSERTIQMLEDILLACVLDFGKGWDRHIPMVEFSYNNNCHTNIKAAPFEALYGQKCLSPICQAEVRDSQLTGPEIIHETTTKIIQIKSHIQATRDRQKSHADARQKPVEFQVGDKIIAKVGTVAYRLELPKQLSRVNSTFHVSNLKKCMSDEPFAIPLDEIQAEDKLHFIEEPIEIMDREVKRLKQSCILIVKVRWNSGRGPKFTSEREDQMRKKHPHLFSNSVLVADATS</sequence>
<dbReference type="PANTHER" id="PTHR45835">
    <property type="entry name" value="YALI0A06105P"/>
    <property type="match status" value="1"/>
</dbReference>
<dbReference type="SUPFAM" id="SSF56672">
    <property type="entry name" value="DNA/RNA polymerases"/>
    <property type="match status" value="1"/>
</dbReference>
<dbReference type="InterPro" id="IPR036397">
    <property type="entry name" value="RNaseH_sf"/>
</dbReference>
<keyword evidence="3" id="KW-0479">Metal-binding</keyword>
<evidence type="ECO:0000259" key="5">
    <source>
        <dbReference type="PROSITE" id="PS50158"/>
    </source>
</evidence>
<dbReference type="Gene3D" id="2.40.70.10">
    <property type="entry name" value="Acid Proteases"/>
    <property type="match status" value="1"/>
</dbReference>
<protein>
    <recommendedName>
        <fullName evidence="5">CCHC-type domain-containing protein</fullName>
    </recommendedName>
</protein>